<name>A0A0V0U2D5_9BILA</name>
<keyword evidence="2" id="KW-1185">Reference proteome</keyword>
<reference evidence="1 2" key="1">
    <citation type="submission" date="2015-01" db="EMBL/GenBank/DDBJ databases">
        <title>Evolution of Trichinella species and genotypes.</title>
        <authorList>
            <person name="Korhonen P.K."/>
            <person name="Edoardo P."/>
            <person name="Giuseppe L.R."/>
            <person name="Gasser R.B."/>
        </authorList>
    </citation>
    <scope>NUCLEOTIDE SEQUENCE [LARGE SCALE GENOMIC DNA]</scope>
    <source>
        <strain evidence="1">ISS417</strain>
    </source>
</reference>
<dbReference type="AlphaFoldDB" id="A0A0V0U2D5"/>
<gene>
    <name evidence="1" type="ORF">T05_16005</name>
</gene>
<sequence length="98" mass="11027">MTISCLTTTARIAQINPKAENVLKSNYSRTCSRENVCKFLFHCYTYAYGALVQGVWCTVRVQRKWKMDVNDKMTACGKFGMYNGALLSLTAQVLVSLT</sequence>
<evidence type="ECO:0000313" key="2">
    <source>
        <dbReference type="Proteomes" id="UP000055048"/>
    </source>
</evidence>
<protein>
    <submittedName>
        <fullName evidence="1">Uncharacterized protein</fullName>
    </submittedName>
</protein>
<accession>A0A0V0U2D5</accession>
<dbReference type="Proteomes" id="UP000055048">
    <property type="component" value="Unassembled WGS sequence"/>
</dbReference>
<dbReference type="OrthoDB" id="5929855at2759"/>
<evidence type="ECO:0000313" key="1">
    <source>
        <dbReference type="EMBL" id="KRX45422.1"/>
    </source>
</evidence>
<proteinExistence type="predicted"/>
<comment type="caution">
    <text evidence="1">The sequence shown here is derived from an EMBL/GenBank/DDBJ whole genome shotgun (WGS) entry which is preliminary data.</text>
</comment>
<organism evidence="1 2">
    <name type="scientific">Trichinella murrelli</name>
    <dbReference type="NCBI Taxonomy" id="144512"/>
    <lineage>
        <taxon>Eukaryota</taxon>
        <taxon>Metazoa</taxon>
        <taxon>Ecdysozoa</taxon>
        <taxon>Nematoda</taxon>
        <taxon>Enoplea</taxon>
        <taxon>Dorylaimia</taxon>
        <taxon>Trichinellida</taxon>
        <taxon>Trichinellidae</taxon>
        <taxon>Trichinella</taxon>
    </lineage>
</organism>
<dbReference type="EMBL" id="JYDJ01000076">
    <property type="protein sequence ID" value="KRX45422.1"/>
    <property type="molecule type" value="Genomic_DNA"/>
</dbReference>